<dbReference type="InterPro" id="IPR007065">
    <property type="entry name" value="HPP"/>
</dbReference>
<dbReference type="InterPro" id="IPR046342">
    <property type="entry name" value="CBS_dom_sf"/>
</dbReference>
<evidence type="ECO:0000313" key="6">
    <source>
        <dbReference type="Proteomes" id="UP000585437"/>
    </source>
</evidence>
<feature type="transmembrane region" description="Helical" evidence="3">
    <location>
        <begin position="77"/>
        <end position="94"/>
    </location>
</feature>
<keyword evidence="3" id="KW-0472">Membrane</keyword>
<organism evidence="5 6">
    <name type="scientific">Rhizobium soli</name>
    <dbReference type="NCBI Taxonomy" id="424798"/>
    <lineage>
        <taxon>Bacteria</taxon>
        <taxon>Pseudomonadati</taxon>
        <taxon>Pseudomonadota</taxon>
        <taxon>Alphaproteobacteria</taxon>
        <taxon>Hyphomicrobiales</taxon>
        <taxon>Rhizobiaceae</taxon>
        <taxon>Rhizobium/Agrobacterium group</taxon>
        <taxon>Rhizobium</taxon>
    </lineage>
</organism>
<protein>
    <submittedName>
        <fullName evidence="5">CBS domain-containing membrane protein</fullName>
    </submittedName>
</protein>
<dbReference type="CDD" id="cd04600">
    <property type="entry name" value="CBS_pair_HPP_assoc"/>
    <property type="match status" value="1"/>
</dbReference>
<evidence type="ECO:0000256" key="1">
    <source>
        <dbReference type="PROSITE-ProRule" id="PRU00703"/>
    </source>
</evidence>
<dbReference type="Pfam" id="PF00571">
    <property type="entry name" value="CBS"/>
    <property type="match status" value="2"/>
</dbReference>
<dbReference type="Proteomes" id="UP000585437">
    <property type="component" value="Unassembled WGS sequence"/>
</dbReference>
<feature type="domain" description="CBS" evidence="4">
    <location>
        <begin position="325"/>
        <end position="381"/>
    </location>
</feature>
<proteinExistence type="predicted"/>
<accession>A0A7X0JFK3</accession>
<feature type="transmembrane region" description="Helical" evidence="3">
    <location>
        <begin position="149"/>
        <end position="166"/>
    </location>
</feature>
<keyword evidence="6" id="KW-1185">Reference proteome</keyword>
<dbReference type="PROSITE" id="PS51371">
    <property type="entry name" value="CBS"/>
    <property type="match status" value="2"/>
</dbReference>
<feature type="region of interest" description="Disordered" evidence="2">
    <location>
        <begin position="173"/>
        <end position="193"/>
    </location>
</feature>
<dbReference type="RefSeq" id="WP_184653178.1">
    <property type="nucleotide sequence ID" value="NZ_JACHBU010000001.1"/>
</dbReference>
<feature type="transmembrane region" description="Helical" evidence="3">
    <location>
        <begin position="21"/>
        <end position="42"/>
    </location>
</feature>
<name>A0A7X0JFK3_9HYPH</name>
<feature type="transmembrane region" description="Helical" evidence="3">
    <location>
        <begin position="48"/>
        <end position="65"/>
    </location>
</feature>
<dbReference type="Pfam" id="PF04982">
    <property type="entry name" value="TM_HPP"/>
    <property type="match status" value="1"/>
</dbReference>
<feature type="domain" description="CBS" evidence="4">
    <location>
        <begin position="242"/>
        <end position="300"/>
    </location>
</feature>
<dbReference type="AlphaFoldDB" id="A0A7X0JFK3"/>
<evidence type="ECO:0000256" key="2">
    <source>
        <dbReference type="SAM" id="MobiDB-lite"/>
    </source>
</evidence>
<gene>
    <name evidence="5" type="ORF">F4695_000017</name>
</gene>
<dbReference type="SUPFAM" id="SSF54631">
    <property type="entry name" value="CBS-domain pair"/>
    <property type="match status" value="1"/>
</dbReference>
<dbReference type="PANTHER" id="PTHR33741">
    <property type="entry name" value="TRANSMEMBRANE PROTEIN DDB_G0269096-RELATED"/>
    <property type="match status" value="1"/>
</dbReference>
<keyword evidence="1" id="KW-0129">CBS domain</keyword>
<keyword evidence="3" id="KW-0812">Transmembrane</keyword>
<keyword evidence="3" id="KW-1133">Transmembrane helix</keyword>
<sequence>MHILNRLIGQAPNPISMRERLRSAGGALLGISLTGLGGSLVAGFEPSLPALIAPMGASAVLLFAVPSSPLAQPWSILGGNILSATVGVTVAALVPDPALASGLAIGIAIAAMMALRCLHPPSGAIALTAVLGGPSIHAMGYGFVLWPVLGNSLALLLLAIILNNLAGRRYPHAPATPAPSHGTKDPPPSGRIGFRREDLDAVLRDYDQVLDIDRSDLETIIRLTELRSYRQRASHLTCADVMSRDVIAVSPDDPLGKAHQSMRNHRLKALPVTNEKAEVVGIVTQTDFLDKPIWTGGRPTIGPRQRLRLMMQGATAPNHIVRDIMTAPVRTIEPSAPLNDAVVMFAEEGLHYLPIVSENGKLAGILSQSDVLVAMLSDRATHAPTEHEKGA</sequence>
<comment type="caution">
    <text evidence="5">The sequence shown here is derived from an EMBL/GenBank/DDBJ whole genome shotgun (WGS) entry which is preliminary data.</text>
</comment>
<dbReference type="InterPro" id="IPR000644">
    <property type="entry name" value="CBS_dom"/>
</dbReference>
<dbReference type="SMART" id="SM00116">
    <property type="entry name" value="CBS"/>
    <property type="match status" value="2"/>
</dbReference>
<dbReference type="EMBL" id="JACHBU010000001">
    <property type="protein sequence ID" value="MBB6506698.1"/>
    <property type="molecule type" value="Genomic_DNA"/>
</dbReference>
<evidence type="ECO:0000259" key="4">
    <source>
        <dbReference type="PROSITE" id="PS51371"/>
    </source>
</evidence>
<dbReference type="PANTHER" id="PTHR33741:SF5">
    <property type="entry name" value="TRANSMEMBRANE PROTEIN DDB_G0269096-RELATED"/>
    <property type="match status" value="1"/>
</dbReference>
<dbReference type="Gene3D" id="3.10.580.10">
    <property type="entry name" value="CBS-domain"/>
    <property type="match status" value="1"/>
</dbReference>
<evidence type="ECO:0000313" key="5">
    <source>
        <dbReference type="EMBL" id="MBB6506698.1"/>
    </source>
</evidence>
<feature type="transmembrane region" description="Helical" evidence="3">
    <location>
        <begin position="100"/>
        <end position="118"/>
    </location>
</feature>
<dbReference type="InterPro" id="IPR058581">
    <property type="entry name" value="TM_HPP"/>
</dbReference>
<reference evidence="5 6" key="1">
    <citation type="submission" date="2020-08" db="EMBL/GenBank/DDBJ databases">
        <title>The Agave Microbiome: Exploring the role of microbial communities in plant adaptations to desert environments.</title>
        <authorList>
            <person name="Partida-Martinez L.P."/>
        </authorList>
    </citation>
    <scope>NUCLEOTIDE SEQUENCE [LARGE SCALE GENOMIC DNA]</scope>
    <source>
        <strain evidence="5 6">AS3.12</strain>
    </source>
</reference>
<evidence type="ECO:0000256" key="3">
    <source>
        <dbReference type="SAM" id="Phobius"/>
    </source>
</evidence>